<dbReference type="HOGENOM" id="CLU_175850_1_0_1"/>
<protein>
    <submittedName>
        <fullName evidence="1">Uncharacterized protein</fullName>
    </submittedName>
</protein>
<organism evidence="1 2">
    <name type="scientific">Botryobasidium botryosum (strain FD-172 SS1)</name>
    <dbReference type="NCBI Taxonomy" id="930990"/>
    <lineage>
        <taxon>Eukaryota</taxon>
        <taxon>Fungi</taxon>
        <taxon>Dikarya</taxon>
        <taxon>Basidiomycota</taxon>
        <taxon>Agaricomycotina</taxon>
        <taxon>Agaricomycetes</taxon>
        <taxon>Cantharellales</taxon>
        <taxon>Botryobasidiaceae</taxon>
        <taxon>Botryobasidium</taxon>
    </lineage>
</organism>
<dbReference type="AlphaFoldDB" id="A0A067MCQ3"/>
<dbReference type="Proteomes" id="UP000027195">
    <property type="component" value="Unassembled WGS sequence"/>
</dbReference>
<dbReference type="InParanoid" id="A0A067MCQ3"/>
<dbReference type="PANTHER" id="PTHR34724">
    <property type="entry name" value="OS12G0596101 PROTEIN"/>
    <property type="match status" value="1"/>
</dbReference>
<reference evidence="2" key="1">
    <citation type="journal article" date="2014" name="Proc. Natl. Acad. Sci. U.S.A.">
        <title>Extensive sampling of basidiomycete genomes demonstrates inadequacy of the white-rot/brown-rot paradigm for wood decay fungi.</title>
        <authorList>
            <person name="Riley R."/>
            <person name="Salamov A.A."/>
            <person name="Brown D.W."/>
            <person name="Nagy L.G."/>
            <person name="Floudas D."/>
            <person name="Held B.W."/>
            <person name="Levasseur A."/>
            <person name="Lombard V."/>
            <person name="Morin E."/>
            <person name="Otillar R."/>
            <person name="Lindquist E.A."/>
            <person name="Sun H."/>
            <person name="LaButti K.M."/>
            <person name="Schmutz J."/>
            <person name="Jabbour D."/>
            <person name="Luo H."/>
            <person name="Baker S.E."/>
            <person name="Pisabarro A.G."/>
            <person name="Walton J.D."/>
            <person name="Blanchette R.A."/>
            <person name="Henrissat B."/>
            <person name="Martin F."/>
            <person name="Cullen D."/>
            <person name="Hibbett D.S."/>
            <person name="Grigoriev I.V."/>
        </authorList>
    </citation>
    <scope>NUCLEOTIDE SEQUENCE [LARGE SCALE GENOMIC DNA]</scope>
    <source>
        <strain evidence="2">FD-172 SS1</strain>
    </source>
</reference>
<sequence>MCYAAQCAVCNKVTWKGCGKHIDSVFKDVKEEDRCACRRDGSGNVAKDAAASGSTK</sequence>
<evidence type="ECO:0000313" key="1">
    <source>
        <dbReference type="EMBL" id="KDQ13553.1"/>
    </source>
</evidence>
<dbReference type="EMBL" id="KL198043">
    <property type="protein sequence ID" value="KDQ13553.1"/>
    <property type="molecule type" value="Genomic_DNA"/>
</dbReference>
<dbReference type="PANTHER" id="PTHR34724:SF2">
    <property type="entry name" value="OS12G0596101 PROTEIN"/>
    <property type="match status" value="1"/>
</dbReference>
<gene>
    <name evidence="1" type="ORF">BOTBODRAFT_33563</name>
</gene>
<name>A0A067MCQ3_BOTB1</name>
<dbReference type="OrthoDB" id="88410at2759"/>
<accession>A0A067MCQ3</accession>
<evidence type="ECO:0000313" key="2">
    <source>
        <dbReference type="Proteomes" id="UP000027195"/>
    </source>
</evidence>
<proteinExistence type="predicted"/>
<keyword evidence="2" id="KW-1185">Reference proteome</keyword>